<evidence type="ECO:0000313" key="1">
    <source>
        <dbReference type="EMBL" id="KAG8659750.1"/>
    </source>
</evidence>
<proteinExistence type="predicted"/>
<comment type="caution">
    <text evidence="1">The sequence shown here is derived from an EMBL/GenBank/DDBJ whole genome shotgun (WGS) entry which is preliminary data.</text>
</comment>
<keyword evidence="2" id="KW-1185">Reference proteome</keyword>
<dbReference type="Proteomes" id="UP000091857">
    <property type="component" value="Chromosome 2"/>
</dbReference>
<name>A0ACB7I671_MANES</name>
<protein>
    <submittedName>
        <fullName evidence="1">Uncharacterized protein</fullName>
    </submittedName>
</protein>
<sequence>MEPPPSSTTKLRLMCSYGGHIITRPNTKSIYYAGGDTRIITIPTTSANNLTLSFLTSHLATVLHISYPFTLKYQLPDHDLDSLISLSTDEDLLIMLDEHQRLSPTPSRIRVFLFPVKPIFTQPELTQLNTGSNMGELSGNELRHPKTESWFADVLKSAKIMQKGGVGFGGEGQCDGNNVACSGAEVSGGLCGAESMVLETNSSFGSTSSSVSSSNLPAKVQVEDNLAGSLDNKVKLSTSELFASGNSVATAVSHPQTGTYQDSVASVPAMENTNSSPPLESEGKILDPRTGVETQNMVHVSGFPLSLQFDKPQVQFVHAAAPHHLPQNQSGMVPVTPYCLMNSPVPQQQMYYQTNQPHPIYVVPVGYPYRFPMQSSLVNPANVCSTHPPPHPNPSLNPAQMAYKVAAASPAPELGSQVYRMIPTASPLVNAPHNENHQQAEGLPQMNLQAQSMGTANYTNELDDDPARSQIYKSQPPPPTLPSRYRTMTKATPILLSEALAQLHTENIKQQPSESNILGR</sequence>
<organism evidence="1 2">
    <name type="scientific">Manihot esculenta</name>
    <name type="common">Cassava</name>
    <name type="synonym">Jatropha manihot</name>
    <dbReference type="NCBI Taxonomy" id="3983"/>
    <lineage>
        <taxon>Eukaryota</taxon>
        <taxon>Viridiplantae</taxon>
        <taxon>Streptophyta</taxon>
        <taxon>Embryophyta</taxon>
        <taxon>Tracheophyta</taxon>
        <taxon>Spermatophyta</taxon>
        <taxon>Magnoliopsida</taxon>
        <taxon>eudicotyledons</taxon>
        <taxon>Gunneridae</taxon>
        <taxon>Pentapetalae</taxon>
        <taxon>rosids</taxon>
        <taxon>fabids</taxon>
        <taxon>Malpighiales</taxon>
        <taxon>Euphorbiaceae</taxon>
        <taxon>Crotonoideae</taxon>
        <taxon>Manihoteae</taxon>
        <taxon>Manihot</taxon>
    </lineage>
</organism>
<dbReference type="EMBL" id="CM004388">
    <property type="protein sequence ID" value="KAG8659750.1"/>
    <property type="molecule type" value="Genomic_DNA"/>
</dbReference>
<gene>
    <name evidence="1" type="ORF">MANES_02G071700v8</name>
</gene>
<evidence type="ECO:0000313" key="2">
    <source>
        <dbReference type="Proteomes" id="UP000091857"/>
    </source>
</evidence>
<reference evidence="2" key="1">
    <citation type="journal article" date="2016" name="Nat. Biotechnol.">
        <title>Sequencing wild and cultivated cassava and related species reveals extensive interspecific hybridization and genetic diversity.</title>
        <authorList>
            <person name="Bredeson J.V."/>
            <person name="Lyons J.B."/>
            <person name="Prochnik S.E."/>
            <person name="Wu G.A."/>
            <person name="Ha C.M."/>
            <person name="Edsinger-Gonzales E."/>
            <person name="Grimwood J."/>
            <person name="Schmutz J."/>
            <person name="Rabbi I.Y."/>
            <person name="Egesi C."/>
            <person name="Nauluvula P."/>
            <person name="Lebot V."/>
            <person name="Ndunguru J."/>
            <person name="Mkamilo G."/>
            <person name="Bart R.S."/>
            <person name="Setter T.L."/>
            <person name="Gleadow R.M."/>
            <person name="Kulakow P."/>
            <person name="Ferguson M.E."/>
            <person name="Rounsley S."/>
            <person name="Rokhsar D.S."/>
        </authorList>
    </citation>
    <scope>NUCLEOTIDE SEQUENCE [LARGE SCALE GENOMIC DNA]</scope>
    <source>
        <strain evidence="2">cv. AM560-2</strain>
    </source>
</reference>
<accession>A0ACB7I671</accession>